<evidence type="ECO:0000313" key="2">
    <source>
        <dbReference type="Proteomes" id="UP000316008"/>
    </source>
</evidence>
<reference evidence="1 2" key="1">
    <citation type="submission" date="2019-07" db="EMBL/GenBank/DDBJ databases">
        <authorList>
            <person name="Huq M.A."/>
        </authorList>
    </citation>
    <scope>NUCLEOTIDE SEQUENCE [LARGE SCALE GENOMIC DNA]</scope>
    <source>
        <strain evidence="1 2">MAH-3</strain>
    </source>
</reference>
<organism evidence="1 2">
    <name type="scientific">Fluviicola chungangensis</name>
    <dbReference type="NCBI Taxonomy" id="2597671"/>
    <lineage>
        <taxon>Bacteria</taxon>
        <taxon>Pseudomonadati</taxon>
        <taxon>Bacteroidota</taxon>
        <taxon>Flavobacteriia</taxon>
        <taxon>Flavobacteriales</taxon>
        <taxon>Crocinitomicaceae</taxon>
        <taxon>Fluviicola</taxon>
    </lineage>
</organism>
<gene>
    <name evidence="1" type="ORF">FO442_07910</name>
</gene>
<protein>
    <submittedName>
        <fullName evidence="1">Uncharacterized protein</fullName>
    </submittedName>
</protein>
<keyword evidence="2" id="KW-1185">Reference proteome</keyword>
<dbReference type="AlphaFoldDB" id="A0A556N0H8"/>
<name>A0A556N0H8_9FLAO</name>
<evidence type="ECO:0000313" key="1">
    <source>
        <dbReference type="EMBL" id="TSJ45666.1"/>
    </source>
</evidence>
<accession>A0A556N0H8</accession>
<dbReference type="RefSeq" id="WP_144332621.1">
    <property type="nucleotide sequence ID" value="NZ_VLPL01000003.1"/>
</dbReference>
<dbReference type="Proteomes" id="UP000316008">
    <property type="component" value="Unassembled WGS sequence"/>
</dbReference>
<dbReference type="EMBL" id="VLPL01000003">
    <property type="protein sequence ID" value="TSJ45666.1"/>
    <property type="molecule type" value="Genomic_DNA"/>
</dbReference>
<proteinExistence type="predicted"/>
<comment type="caution">
    <text evidence="1">The sequence shown here is derived from an EMBL/GenBank/DDBJ whole genome shotgun (WGS) entry which is preliminary data.</text>
</comment>
<sequence length="169" mass="18910">MNELLKKMLFIQLFVLAFYASGYAQIEGPGNTKSIAKDDITCFYMIDRVYTDPRNPDKRTVVGGVNFFQVEDGKISVGARTPRTSFFFNGTVDSLETVIVDGVSVIRIHATNNFNSPTIYPYVFEISQPADGPVTISARRKRSTSFLYFFDVHKASAREIAETRANAAK</sequence>